<dbReference type="OrthoDB" id="10662845at2759"/>
<gene>
    <name evidence="2" type="ORF">PPENT_87.1.T0010444</name>
</gene>
<keyword evidence="1" id="KW-0175">Coiled coil</keyword>
<evidence type="ECO:0000256" key="1">
    <source>
        <dbReference type="SAM" id="Coils"/>
    </source>
</evidence>
<name>A0A8S1S041_9CILI</name>
<sequence>MLGSYQIKLSKNMDKLLMFFKDQVKDIIIYFVAKCDLIEGFLENAQKNLQKANEIDQNNLENKTIQVQLLKKKRKYDDCKNLIEELLNRQLKNKDKEILMRLKPQIYFKQDKFQEAMVYCQKYLENNQAHQDICYTFGQSLLENKIYLLSIHFFDKVINQESHHLDANSGRSQALQKFNEQNQIAQSQIIPKNHRVLKNKQLSTIRLAPILNAPILNAPIFDTNNFSRPKTSQIRQQHNQ</sequence>
<protein>
    <recommendedName>
        <fullName evidence="4">Tetratricopeptide repeat protein</fullName>
    </recommendedName>
</protein>
<organism evidence="2 3">
    <name type="scientific">Paramecium pentaurelia</name>
    <dbReference type="NCBI Taxonomy" id="43138"/>
    <lineage>
        <taxon>Eukaryota</taxon>
        <taxon>Sar</taxon>
        <taxon>Alveolata</taxon>
        <taxon>Ciliophora</taxon>
        <taxon>Intramacronucleata</taxon>
        <taxon>Oligohymenophorea</taxon>
        <taxon>Peniculida</taxon>
        <taxon>Parameciidae</taxon>
        <taxon>Paramecium</taxon>
    </lineage>
</organism>
<dbReference type="Proteomes" id="UP000689195">
    <property type="component" value="Unassembled WGS sequence"/>
</dbReference>
<dbReference type="EMBL" id="CAJJDO010000001">
    <property type="protein sequence ID" value="CAD8132104.1"/>
    <property type="molecule type" value="Genomic_DNA"/>
</dbReference>
<feature type="coiled-coil region" evidence="1">
    <location>
        <begin position="42"/>
        <end position="89"/>
    </location>
</feature>
<evidence type="ECO:0008006" key="4">
    <source>
        <dbReference type="Google" id="ProtNLM"/>
    </source>
</evidence>
<proteinExistence type="predicted"/>
<keyword evidence="3" id="KW-1185">Reference proteome</keyword>
<evidence type="ECO:0000313" key="3">
    <source>
        <dbReference type="Proteomes" id="UP000689195"/>
    </source>
</evidence>
<evidence type="ECO:0000313" key="2">
    <source>
        <dbReference type="EMBL" id="CAD8132104.1"/>
    </source>
</evidence>
<reference evidence="2" key="1">
    <citation type="submission" date="2021-01" db="EMBL/GenBank/DDBJ databases">
        <authorList>
            <consortium name="Genoscope - CEA"/>
            <person name="William W."/>
        </authorList>
    </citation>
    <scope>NUCLEOTIDE SEQUENCE</scope>
</reference>
<dbReference type="AlphaFoldDB" id="A0A8S1S041"/>
<comment type="caution">
    <text evidence="2">The sequence shown here is derived from an EMBL/GenBank/DDBJ whole genome shotgun (WGS) entry which is preliminary data.</text>
</comment>
<accession>A0A8S1S041</accession>